<name>A0A4R8I8H3_9FLAO</name>
<evidence type="ECO:0000256" key="1">
    <source>
        <dbReference type="ARBA" id="ARBA00022729"/>
    </source>
</evidence>
<evidence type="ECO:0000313" key="4">
    <source>
        <dbReference type="EMBL" id="TDX86342.1"/>
    </source>
</evidence>
<dbReference type="InterPro" id="IPR027385">
    <property type="entry name" value="Beta-barrel_OMP"/>
</dbReference>
<dbReference type="Gene3D" id="2.40.160.20">
    <property type="match status" value="1"/>
</dbReference>
<dbReference type="Pfam" id="PF13505">
    <property type="entry name" value="OMP_b-brl"/>
    <property type="match status" value="1"/>
</dbReference>
<feature type="chain" id="PRO_5020275068" evidence="2">
    <location>
        <begin position="19"/>
        <end position="228"/>
    </location>
</feature>
<evidence type="ECO:0000259" key="3">
    <source>
        <dbReference type="Pfam" id="PF13505"/>
    </source>
</evidence>
<dbReference type="EMBL" id="SOEO01000001">
    <property type="protein sequence ID" value="TDX86342.1"/>
    <property type="molecule type" value="Genomic_DNA"/>
</dbReference>
<keyword evidence="1 2" id="KW-0732">Signal</keyword>
<comment type="caution">
    <text evidence="4">The sequence shown here is derived from an EMBL/GenBank/DDBJ whole genome shotgun (WGS) entry which is preliminary data.</text>
</comment>
<dbReference type="RefSeq" id="WP_133942964.1">
    <property type="nucleotide sequence ID" value="NZ_SOEO01000001.1"/>
</dbReference>
<dbReference type="OrthoDB" id="945117at2"/>
<feature type="signal peptide" evidence="2">
    <location>
        <begin position="1"/>
        <end position="18"/>
    </location>
</feature>
<proteinExistence type="predicted"/>
<evidence type="ECO:0000313" key="5">
    <source>
        <dbReference type="Proteomes" id="UP000295313"/>
    </source>
</evidence>
<keyword evidence="5" id="KW-1185">Reference proteome</keyword>
<evidence type="ECO:0000256" key="2">
    <source>
        <dbReference type="SAM" id="SignalP"/>
    </source>
</evidence>
<organism evidence="4 5">
    <name type="scientific">Epilithonimonas xixisoli</name>
    <dbReference type="NCBI Taxonomy" id="1476462"/>
    <lineage>
        <taxon>Bacteria</taxon>
        <taxon>Pseudomonadati</taxon>
        <taxon>Bacteroidota</taxon>
        <taxon>Flavobacteriia</taxon>
        <taxon>Flavobacteriales</taxon>
        <taxon>Weeksellaceae</taxon>
        <taxon>Chryseobacterium group</taxon>
        <taxon>Epilithonimonas</taxon>
    </lineage>
</organism>
<gene>
    <name evidence="4" type="ORF">B0I22_0459</name>
</gene>
<accession>A0A4R8I8H3</accession>
<protein>
    <submittedName>
        <fullName evidence="4">Outer membrane protein</fullName>
    </submittedName>
</protein>
<dbReference type="Proteomes" id="UP000295313">
    <property type="component" value="Unassembled WGS sequence"/>
</dbReference>
<feature type="domain" description="Outer membrane protein beta-barrel" evidence="3">
    <location>
        <begin position="18"/>
        <end position="225"/>
    </location>
</feature>
<dbReference type="SUPFAM" id="SSF56925">
    <property type="entry name" value="OMPA-like"/>
    <property type="match status" value="1"/>
</dbReference>
<dbReference type="InterPro" id="IPR011250">
    <property type="entry name" value="OMP/PagP_B-barrel"/>
</dbReference>
<reference evidence="4 5" key="1">
    <citation type="submission" date="2019-03" db="EMBL/GenBank/DDBJ databases">
        <title>Genomic Encyclopedia of Type Strains, Phase III (KMG-III): the genomes of soil and plant-associated and newly described type strains.</title>
        <authorList>
            <person name="Whitman W."/>
        </authorList>
    </citation>
    <scope>NUCLEOTIDE SEQUENCE [LARGE SCALE GENOMIC DNA]</scope>
    <source>
        <strain evidence="4 5">CGMCC 1.12802</strain>
    </source>
</reference>
<sequence length="228" mass="25307">MKKILLASAILVFGLINAQTEKGSWIAGGSTAIGFNNSTTKYKTNGNSSDGPKVTSFAVTPSVGYFVINNLAVGIDFGLNSETTKEREYHWGYSYDMKYKSNIFYLMPTVTYYFNSGKKVLPYLGAGIGLASIKSSFDLYEIESNYSLDNEFKKKGYAWKGKAGIIYLITPSIGIDLGVTFNQAFYDQDFPSYVYDAPRLGFVQNGTYQEKTTKNTFGVNAGFSFFFK</sequence>
<dbReference type="AlphaFoldDB" id="A0A4R8I8H3"/>